<sequence length="147" mass="16587">MPRIVGFGIERNFLCDSDALGRQSVLKEEVCVLKLCVGTECLLITKLIPFECSACLAMFLNHSRLTFVGMRIKQDMADLETVYKGIKCRNMVELRPFTAAIFGARRTEAYVFVKLAETTLCLDLRALDALRNIPPEVVLDDWGRVLL</sequence>
<name>W9QWH4_9ROSA</name>
<dbReference type="EMBL" id="KE344275">
    <property type="protein sequence ID" value="EXB55985.1"/>
    <property type="molecule type" value="Genomic_DNA"/>
</dbReference>
<dbReference type="Gene3D" id="3.30.420.10">
    <property type="entry name" value="Ribonuclease H-like superfamily/Ribonuclease H"/>
    <property type="match status" value="1"/>
</dbReference>
<dbReference type="AlphaFoldDB" id="W9QWH4"/>
<dbReference type="InterPro" id="IPR036397">
    <property type="entry name" value="RNaseH_sf"/>
</dbReference>
<dbReference type="SUPFAM" id="SSF53098">
    <property type="entry name" value="Ribonuclease H-like"/>
    <property type="match status" value="1"/>
</dbReference>
<evidence type="ECO:0000313" key="2">
    <source>
        <dbReference type="Proteomes" id="UP000030645"/>
    </source>
</evidence>
<dbReference type="Proteomes" id="UP000030645">
    <property type="component" value="Unassembled WGS sequence"/>
</dbReference>
<dbReference type="GO" id="GO:0003676">
    <property type="term" value="F:nucleic acid binding"/>
    <property type="evidence" value="ECO:0007669"/>
    <property type="project" value="InterPro"/>
</dbReference>
<proteinExistence type="predicted"/>
<keyword evidence="2" id="KW-1185">Reference proteome</keyword>
<evidence type="ECO:0000313" key="1">
    <source>
        <dbReference type="EMBL" id="EXB55985.1"/>
    </source>
</evidence>
<reference evidence="2" key="1">
    <citation type="submission" date="2013-01" db="EMBL/GenBank/DDBJ databases">
        <title>Draft Genome Sequence of a Mulberry Tree, Morus notabilis C.K. Schneid.</title>
        <authorList>
            <person name="He N."/>
            <person name="Zhao S."/>
        </authorList>
    </citation>
    <scope>NUCLEOTIDE SEQUENCE</scope>
</reference>
<accession>W9QWH4</accession>
<organism evidence="1 2">
    <name type="scientific">Morus notabilis</name>
    <dbReference type="NCBI Taxonomy" id="981085"/>
    <lineage>
        <taxon>Eukaryota</taxon>
        <taxon>Viridiplantae</taxon>
        <taxon>Streptophyta</taxon>
        <taxon>Embryophyta</taxon>
        <taxon>Tracheophyta</taxon>
        <taxon>Spermatophyta</taxon>
        <taxon>Magnoliopsida</taxon>
        <taxon>eudicotyledons</taxon>
        <taxon>Gunneridae</taxon>
        <taxon>Pentapetalae</taxon>
        <taxon>rosids</taxon>
        <taxon>fabids</taxon>
        <taxon>Rosales</taxon>
        <taxon>Moraceae</taxon>
        <taxon>Moreae</taxon>
        <taxon>Morus</taxon>
    </lineage>
</organism>
<protein>
    <submittedName>
        <fullName evidence="1">Uncharacterized protein</fullName>
    </submittedName>
</protein>
<gene>
    <name evidence="1" type="ORF">L484_018771</name>
</gene>
<dbReference type="InterPro" id="IPR012337">
    <property type="entry name" value="RNaseH-like_sf"/>
</dbReference>